<dbReference type="GO" id="GO:0009536">
    <property type="term" value="C:plastid"/>
    <property type="evidence" value="ECO:0007669"/>
    <property type="project" value="TreeGrafter"/>
</dbReference>
<dbReference type="PANTHER" id="PTHR23131">
    <property type="entry name" value="ENDORIBONUCLEASE LACTB2"/>
    <property type="match status" value="1"/>
</dbReference>
<comment type="caution">
    <text evidence="1">The sequence shown here is derived from an EMBL/GenBank/DDBJ whole genome shotgun (WGS) entry which is preliminary data.</text>
</comment>
<dbReference type="EMBL" id="JABFAB010000005">
    <property type="protein sequence ID" value="MBA0649001.1"/>
    <property type="molecule type" value="Genomic_DNA"/>
</dbReference>
<evidence type="ECO:0000313" key="2">
    <source>
        <dbReference type="Proteomes" id="UP000593573"/>
    </source>
</evidence>
<sequence length="83" mass="9214">MLLHLISLPEKQLLFGIVVVQNNRCLSIIQKCNPNATLLAHENTMRRIGKGDWSLGYTSVSGEEDILVGGHRLTVIFAPVFLL</sequence>
<name>A0A7J8UF09_9ROSI</name>
<protein>
    <submittedName>
        <fullName evidence="1">Uncharacterized protein</fullName>
    </submittedName>
</protein>
<proteinExistence type="predicted"/>
<evidence type="ECO:0000313" key="1">
    <source>
        <dbReference type="EMBL" id="MBA0649001.1"/>
    </source>
</evidence>
<dbReference type="PANTHER" id="PTHR23131:SF0">
    <property type="entry name" value="ENDORIBONUCLEASE LACTB2"/>
    <property type="match status" value="1"/>
</dbReference>
<organism evidence="1 2">
    <name type="scientific">Gossypium klotzschianum</name>
    <dbReference type="NCBI Taxonomy" id="34286"/>
    <lineage>
        <taxon>Eukaryota</taxon>
        <taxon>Viridiplantae</taxon>
        <taxon>Streptophyta</taxon>
        <taxon>Embryophyta</taxon>
        <taxon>Tracheophyta</taxon>
        <taxon>Spermatophyta</taxon>
        <taxon>Magnoliopsida</taxon>
        <taxon>eudicotyledons</taxon>
        <taxon>Gunneridae</taxon>
        <taxon>Pentapetalae</taxon>
        <taxon>rosids</taxon>
        <taxon>malvids</taxon>
        <taxon>Malvales</taxon>
        <taxon>Malvaceae</taxon>
        <taxon>Malvoideae</taxon>
        <taxon>Gossypium</taxon>
    </lineage>
</organism>
<keyword evidence="2" id="KW-1185">Reference proteome</keyword>
<dbReference type="Proteomes" id="UP000593573">
    <property type="component" value="Unassembled WGS sequence"/>
</dbReference>
<gene>
    <name evidence="1" type="ORF">Goklo_016615</name>
</gene>
<accession>A0A7J8UF09</accession>
<dbReference type="AlphaFoldDB" id="A0A7J8UF09"/>
<reference evidence="1 2" key="1">
    <citation type="journal article" date="2019" name="Genome Biol. Evol.">
        <title>Insights into the evolution of the New World diploid cottons (Gossypium, subgenus Houzingenia) based on genome sequencing.</title>
        <authorList>
            <person name="Grover C.E."/>
            <person name="Arick M.A. 2nd"/>
            <person name="Thrash A."/>
            <person name="Conover J.L."/>
            <person name="Sanders W.S."/>
            <person name="Peterson D.G."/>
            <person name="Frelichowski J.E."/>
            <person name="Scheffler J.A."/>
            <person name="Scheffler B.E."/>
            <person name="Wendel J.F."/>
        </authorList>
    </citation>
    <scope>NUCLEOTIDE SEQUENCE [LARGE SCALE GENOMIC DNA]</scope>
    <source>
        <strain evidence="1">57</strain>
        <tissue evidence="1">Leaf</tissue>
    </source>
</reference>
<dbReference type="InterPro" id="IPR050662">
    <property type="entry name" value="Sec-metab_biosynth-thioest"/>
</dbReference>
<dbReference type="OrthoDB" id="17458at2759"/>